<keyword evidence="2" id="KW-0812">Transmembrane</keyword>
<organism evidence="4 5">
    <name type="scientific">Tricholomella constricta</name>
    <dbReference type="NCBI Taxonomy" id="117010"/>
    <lineage>
        <taxon>Eukaryota</taxon>
        <taxon>Fungi</taxon>
        <taxon>Dikarya</taxon>
        <taxon>Basidiomycota</taxon>
        <taxon>Agaricomycotina</taxon>
        <taxon>Agaricomycetes</taxon>
        <taxon>Agaricomycetidae</taxon>
        <taxon>Agaricales</taxon>
        <taxon>Tricholomatineae</taxon>
        <taxon>Lyophyllaceae</taxon>
        <taxon>Tricholomella</taxon>
    </lineage>
</organism>
<feature type="region of interest" description="Disordered" evidence="1">
    <location>
        <begin position="681"/>
        <end position="751"/>
    </location>
</feature>
<evidence type="ECO:0000256" key="1">
    <source>
        <dbReference type="SAM" id="MobiDB-lite"/>
    </source>
</evidence>
<evidence type="ECO:0000313" key="5">
    <source>
        <dbReference type="Proteomes" id="UP000565441"/>
    </source>
</evidence>
<dbReference type="AlphaFoldDB" id="A0A8H5HL62"/>
<feature type="compositionally biased region" description="Low complexity" evidence="1">
    <location>
        <begin position="720"/>
        <end position="731"/>
    </location>
</feature>
<gene>
    <name evidence="4" type="ORF">D9615_001012</name>
</gene>
<dbReference type="Pfam" id="PF12937">
    <property type="entry name" value="F-box-like"/>
    <property type="match status" value="1"/>
</dbReference>
<comment type="caution">
    <text evidence="4">The sequence shown here is derived from an EMBL/GenBank/DDBJ whole genome shotgun (WGS) entry which is preliminary data.</text>
</comment>
<dbReference type="CDD" id="cd12087">
    <property type="entry name" value="TM_EGFR-like"/>
    <property type="match status" value="1"/>
</dbReference>
<dbReference type="InterPro" id="IPR021986">
    <property type="entry name" value="Spherulin4"/>
</dbReference>
<reference evidence="4 5" key="1">
    <citation type="journal article" date="2020" name="ISME J.">
        <title>Uncovering the hidden diversity of litter-decomposition mechanisms in mushroom-forming fungi.</title>
        <authorList>
            <person name="Floudas D."/>
            <person name="Bentzer J."/>
            <person name="Ahren D."/>
            <person name="Johansson T."/>
            <person name="Persson P."/>
            <person name="Tunlid A."/>
        </authorList>
    </citation>
    <scope>NUCLEOTIDE SEQUENCE [LARGE SCALE GENOMIC DNA]</scope>
    <source>
        <strain evidence="4 5">CBS 661.87</strain>
    </source>
</reference>
<proteinExistence type="predicted"/>
<evidence type="ECO:0000313" key="4">
    <source>
        <dbReference type="EMBL" id="KAF5385360.1"/>
    </source>
</evidence>
<dbReference type="PANTHER" id="PTHR35040:SF9">
    <property type="entry name" value="4-LIKE CELL SURFACE PROTEIN, PUTATIVE (AFU_ORTHOLOGUE AFUA_4G14080)-RELATED"/>
    <property type="match status" value="1"/>
</dbReference>
<feature type="compositionally biased region" description="Low complexity" evidence="1">
    <location>
        <begin position="686"/>
        <end position="700"/>
    </location>
</feature>
<dbReference type="EMBL" id="JAACJP010000004">
    <property type="protein sequence ID" value="KAF5385360.1"/>
    <property type="molecule type" value="Genomic_DNA"/>
</dbReference>
<keyword evidence="2" id="KW-1133">Transmembrane helix</keyword>
<keyword evidence="5" id="KW-1185">Reference proteome</keyword>
<feature type="transmembrane region" description="Helical" evidence="2">
    <location>
        <begin position="619"/>
        <end position="640"/>
    </location>
</feature>
<feature type="region of interest" description="Disordered" evidence="1">
    <location>
        <begin position="571"/>
        <end position="612"/>
    </location>
</feature>
<name>A0A8H5HL62_9AGAR</name>
<evidence type="ECO:0000256" key="2">
    <source>
        <dbReference type="SAM" id="Phobius"/>
    </source>
</evidence>
<feature type="compositionally biased region" description="Pro residues" evidence="1">
    <location>
        <begin position="739"/>
        <end position="751"/>
    </location>
</feature>
<feature type="domain" description="F-box" evidence="3">
    <location>
        <begin position="1"/>
        <end position="45"/>
    </location>
</feature>
<evidence type="ECO:0000259" key="3">
    <source>
        <dbReference type="PROSITE" id="PS50181"/>
    </source>
</evidence>
<dbReference type="OrthoDB" id="5342184at2759"/>
<protein>
    <recommendedName>
        <fullName evidence="3">F-box domain-containing protein</fullName>
    </recommendedName>
</protein>
<dbReference type="PROSITE" id="PS50181">
    <property type="entry name" value="FBOX"/>
    <property type="match status" value="1"/>
</dbReference>
<accession>A0A8H5HL62</accession>
<dbReference type="InterPro" id="IPR001810">
    <property type="entry name" value="F-box_dom"/>
</dbReference>
<feature type="compositionally biased region" description="Low complexity" evidence="1">
    <location>
        <begin position="571"/>
        <end position="598"/>
    </location>
</feature>
<keyword evidence="2" id="KW-0472">Membrane</keyword>
<dbReference type="PANTHER" id="PTHR35040">
    <property type="match status" value="1"/>
</dbReference>
<sequence>MDLSIFLPELLMEIFRSLAPPDLLSLCLTSKNINAVATRLLYRSITLRAPAKAIRCFQTIIRRPEVAVAVRKLYLRFRPTHKLFSSFYKLVAAAIRCTTLLNHLGICFFGPPLGFMQNVTLEHLTRCVLPYSSELFSFLRRHPNIIILYVLPRQLPLHMKGPITPIPYMPKLRHLSAFSAMIPSMWSLPTTLRGADIFWQSQYNPAKEISLLTTARLSYLTIMLPHRNIISLIQALATHCSRLLDLNICLLPCAVHNHMTSTFNTIETYLELFHALNSISIKITKDQSPPQPPLGFSDIDKQFEMLTRWGKLCPTLEHGTLPTSSDVHYTYSLGVIVPLYSDPGADCFRWSPISAAITAHTETPFYVIVNPDDGPGSVGAQPDQNYDKCIPSLRPSSNPNTVVLGYVDTTSKSSSNILTEIDTYAAWSSSSRPSGIFFDGTSATSGSQYNSIISHAKDKGFDFIALDPGEAPNSNYYPPADLVVTYESAYSGFRTADLVITSSTPASKQAVVMFEAPLAGSYSSVISQLASLGVAAVYITDLSDQALGVPEQWAAFVEGVAAIGGISTCSGQTSSNSPDSSGSGSPTSGGSAPTKTTSQASPPSITDGAVPRKSSSVGAIAGGVLGAVIVVLIVTLFILWRRKQSRTREALLDPFLSRQSPTLIQGPFEKPYTHVRHVASDAEPLTSASTSQYPPSSSSSGRRTGKERSKEGTLFVAAPSTVVSTRTGTSTSDRRYSVDPPPYNAPSPDPR</sequence>
<dbReference type="Pfam" id="PF12138">
    <property type="entry name" value="Spherulin4"/>
    <property type="match status" value="1"/>
</dbReference>
<dbReference type="Proteomes" id="UP000565441">
    <property type="component" value="Unassembled WGS sequence"/>
</dbReference>